<dbReference type="InterPro" id="IPR053187">
    <property type="entry name" value="Notoamide_regulator"/>
</dbReference>
<name>A0A8K0NHI5_9HYPO</name>
<accession>A0A8K0NHI5</accession>
<dbReference type="AlphaFoldDB" id="A0A8K0NHI5"/>
<dbReference type="Pfam" id="PF00172">
    <property type="entry name" value="Zn_clus"/>
    <property type="match status" value="1"/>
</dbReference>
<dbReference type="EMBL" id="SRPY01000194">
    <property type="protein sequence ID" value="KAG5927285.1"/>
    <property type="molecule type" value="Genomic_DNA"/>
</dbReference>
<sequence>MKSSYKRLLPGSTKHAAHASNIASVNGAPIPPPATCSVNLIACDPCRRKKAKCDGQRPVCDRCSRGGSLCKYDADVGESRAAAMKKKYRALDRDFHRLTREVHQLRRFYGYIRAAPEEEAYNVFMQIRASGSSRPIDVLDSLDHQERKGSFTSNEDSDGNTYDLVGSHSIEVRASPWTTVAGDEVISELITQYFTFDYLYVFPPINRSTFVREMQSLSIMTATSCSPVLVNAICAQQCIHKLLSPREYMEDVPRLEMAERFLSEANRLLPHALSNLTLPTCQAACLIFAAAAARDQLNNDDG</sequence>
<protein>
    <recommendedName>
        <fullName evidence="2">Zn(2)-C6 fungal-type domain-containing protein</fullName>
    </recommendedName>
</protein>
<dbReference type="PROSITE" id="PS00463">
    <property type="entry name" value="ZN2_CY6_FUNGAL_1"/>
    <property type="match status" value="1"/>
</dbReference>
<reference evidence="3" key="1">
    <citation type="journal article" date="2020" name="bioRxiv">
        <title>Whole genome comparisons of ergot fungi reveals the divergence and evolution of species within the genus Claviceps are the result of varying mechanisms driving genome evolution and host range expansion.</title>
        <authorList>
            <person name="Wyka S.A."/>
            <person name="Mondo S.J."/>
            <person name="Liu M."/>
            <person name="Dettman J."/>
            <person name="Nalam V."/>
            <person name="Broders K.D."/>
        </authorList>
    </citation>
    <scope>NUCLEOTIDE SEQUENCE</scope>
    <source>
        <strain evidence="3">CCC 489</strain>
    </source>
</reference>
<organism evidence="3 4">
    <name type="scientific">Claviceps africana</name>
    <dbReference type="NCBI Taxonomy" id="83212"/>
    <lineage>
        <taxon>Eukaryota</taxon>
        <taxon>Fungi</taxon>
        <taxon>Dikarya</taxon>
        <taxon>Ascomycota</taxon>
        <taxon>Pezizomycotina</taxon>
        <taxon>Sordariomycetes</taxon>
        <taxon>Hypocreomycetidae</taxon>
        <taxon>Hypocreales</taxon>
        <taxon>Clavicipitaceae</taxon>
        <taxon>Claviceps</taxon>
    </lineage>
</organism>
<keyword evidence="1" id="KW-0539">Nucleus</keyword>
<gene>
    <name evidence="3" type="ORF">E4U42_002377</name>
</gene>
<dbReference type="PANTHER" id="PTHR47256:SF1">
    <property type="entry name" value="ZN(II)2CYS6 TRANSCRIPTION FACTOR (EUROFUNG)"/>
    <property type="match status" value="1"/>
</dbReference>
<dbReference type="GO" id="GO:0000981">
    <property type="term" value="F:DNA-binding transcription factor activity, RNA polymerase II-specific"/>
    <property type="evidence" value="ECO:0007669"/>
    <property type="project" value="InterPro"/>
</dbReference>
<dbReference type="SUPFAM" id="SSF57701">
    <property type="entry name" value="Zn2/Cys6 DNA-binding domain"/>
    <property type="match status" value="1"/>
</dbReference>
<evidence type="ECO:0000256" key="1">
    <source>
        <dbReference type="ARBA" id="ARBA00023242"/>
    </source>
</evidence>
<dbReference type="InterPro" id="IPR001138">
    <property type="entry name" value="Zn2Cys6_DnaBD"/>
</dbReference>
<dbReference type="CDD" id="cd00067">
    <property type="entry name" value="GAL4"/>
    <property type="match status" value="1"/>
</dbReference>
<evidence type="ECO:0000313" key="4">
    <source>
        <dbReference type="Proteomes" id="UP000811619"/>
    </source>
</evidence>
<evidence type="ECO:0000313" key="3">
    <source>
        <dbReference type="EMBL" id="KAG5927285.1"/>
    </source>
</evidence>
<evidence type="ECO:0000259" key="2">
    <source>
        <dbReference type="PROSITE" id="PS50048"/>
    </source>
</evidence>
<proteinExistence type="predicted"/>
<dbReference type="PANTHER" id="PTHR47256">
    <property type="entry name" value="ZN(II)2CYS6 TRANSCRIPTION FACTOR (EUROFUNG)-RELATED"/>
    <property type="match status" value="1"/>
</dbReference>
<dbReference type="Gene3D" id="4.10.240.10">
    <property type="entry name" value="Zn(2)-C6 fungal-type DNA-binding domain"/>
    <property type="match status" value="1"/>
</dbReference>
<dbReference type="PROSITE" id="PS50048">
    <property type="entry name" value="ZN2_CY6_FUNGAL_2"/>
    <property type="match status" value="1"/>
</dbReference>
<dbReference type="GO" id="GO:0008270">
    <property type="term" value="F:zinc ion binding"/>
    <property type="evidence" value="ECO:0007669"/>
    <property type="project" value="InterPro"/>
</dbReference>
<comment type="caution">
    <text evidence="3">The sequence shown here is derived from an EMBL/GenBank/DDBJ whole genome shotgun (WGS) entry which is preliminary data.</text>
</comment>
<dbReference type="InterPro" id="IPR036864">
    <property type="entry name" value="Zn2-C6_fun-type_DNA-bd_sf"/>
</dbReference>
<dbReference type="Proteomes" id="UP000811619">
    <property type="component" value="Unassembled WGS sequence"/>
</dbReference>
<dbReference type="SMART" id="SM00066">
    <property type="entry name" value="GAL4"/>
    <property type="match status" value="1"/>
</dbReference>
<keyword evidence="4" id="KW-1185">Reference proteome</keyword>
<feature type="domain" description="Zn(2)-C6 fungal-type" evidence="2">
    <location>
        <begin position="42"/>
        <end position="72"/>
    </location>
</feature>
<dbReference type="CDD" id="cd12148">
    <property type="entry name" value="fungal_TF_MHR"/>
    <property type="match status" value="1"/>
</dbReference>
<dbReference type="OrthoDB" id="2943660at2759"/>